<dbReference type="InterPro" id="IPR000884">
    <property type="entry name" value="TSP1_rpt"/>
</dbReference>
<organism evidence="5 6">
    <name type="scientific">Bombus vosnesenskii</name>
    <dbReference type="NCBI Taxonomy" id="207650"/>
    <lineage>
        <taxon>Eukaryota</taxon>
        <taxon>Metazoa</taxon>
        <taxon>Ecdysozoa</taxon>
        <taxon>Arthropoda</taxon>
        <taxon>Hexapoda</taxon>
        <taxon>Insecta</taxon>
        <taxon>Pterygota</taxon>
        <taxon>Neoptera</taxon>
        <taxon>Endopterygota</taxon>
        <taxon>Hymenoptera</taxon>
        <taxon>Apocrita</taxon>
        <taxon>Aculeata</taxon>
        <taxon>Apoidea</taxon>
        <taxon>Anthophila</taxon>
        <taxon>Apidae</taxon>
        <taxon>Bombus</taxon>
        <taxon>Pyrobombus</taxon>
    </lineage>
</organism>
<dbReference type="SUPFAM" id="SSF49854">
    <property type="entry name" value="Spermadhesin, CUB domain"/>
    <property type="match status" value="1"/>
</dbReference>
<keyword evidence="5" id="KW-1185">Reference proteome</keyword>
<dbReference type="AlphaFoldDB" id="A0A6J3L3V2"/>
<evidence type="ECO:0000256" key="4">
    <source>
        <dbReference type="SAM" id="SignalP"/>
    </source>
</evidence>
<keyword evidence="3" id="KW-0472">Membrane</keyword>
<dbReference type="Proteomes" id="UP000504631">
    <property type="component" value="Unplaced"/>
</dbReference>
<dbReference type="KEGG" id="bvk:117239110"/>
<proteinExistence type="predicted"/>
<dbReference type="RefSeq" id="XP_033360314.1">
    <property type="nucleotide sequence ID" value="XM_033504423.1"/>
</dbReference>
<protein>
    <submittedName>
        <fullName evidence="6 7">Uncharacterized protein LOC117239110 isoform X1</fullName>
    </submittedName>
</protein>
<feature type="signal peptide" evidence="4">
    <location>
        <begin position="1"/>
        <end position="25"/>
    </location>
</feature>
<dbReference type="SMART" id="SM00209">
    <property type="entry name" value="TSP1"/>
    <property type="match status" value="1"/>
</dbReference>
<dbReference type="GO" id="GO:0071944">
    <property type="term" value="C:cell periphery"/>
    <property type="evidence" value="ECO:0007669"/>
    <property type="project" value="TreeGrafter"/>
</dbReference>
<accession>A0A6J3L3V2</accession>
<feature type="chain" id="PRO_5044643932" evidence="4">
    <location>
        <begin position="26"/>
        <end position="1167"/>
    </location>
</feature>
<evidence type="ECO:0000256" key="2">
    <source>
        <dbReference type="SAM" id="MobiDB-lite"/>
    </source>
</evidence>
<dbReference type="RefSeq" id="XP_033360313.1">
    <property type="nucleotide sequence ID" value="XM_033504422.1"/>
</dbReference>
<reference evidence="6 7" key="1">
    <citation type="submission" date="2025-04" db="UniProtKB">
        <authorList>
            <consortium name="RefSeq"/>
        </authorList>
    </citation>
    <scope>IDENTIFICATION</scope>
    <source>
        <tissue evidence="6 7">Muscle</tissue>
    </source>
</reference>
<feature type="transmembrane region" description="Helical" evidence="3">
    <location>
        <begin position="644"/>
        <end position="666"/>
    </location>
</feature>
<evidence type="ECO:0000313" key="7">
    <source>
        <dbReference type="RefSeq" id="XP_033360314.1"/>
    </source>
</evidence>
<feature type="compositionally biased region" description="Low complexity" evidence="2">
    <location>
        <begin position="839"/>
        <end position="851"/>
    </location>
</feature>
<feature type="region of interest" description="Disordered" evidence="2">
    <location>
        <begin position="830"/>
        <end position="861"/>
    </location>
</feature>
<dbReference type="GeneID" id="117239110"/>
<sequence length="1167" mass="131349">MNLKFKWLFLGILVTILLEFDITRSMIKEEDEFVALKIDSPSSHVALSGDLTISVTKSAETLEKTKYKYGFKEEENADSKSLENISNQFFLLRVLYLFEDISELIGEIQLEQLPSGNETISIIIPCGYFTRGGVYALRVEYKYENSTVPVATLHQTSKILDVKWPLPTIFLESQQITTYPDKPVKATIRYNGVNCSPSDNVPVTVYILQLIYCGSSVTACYLQNNTYIQILYYEEIRDFLPTKTIFFRCELLGLPGNYAVRLKASSTNPTAPNTSVYFKVKWSEEFKLTVHARSIYPCEGSGGVAVLFEYPACRLEGDRVRVYGRLKADVTSVASPSSLHYITESRSIPGKHSLAFDCDLFTEKFVEYCFVYVSQAVTGAMGDVNMSCIPTFPLQESDAADWGPWSPWSPCSSSCFGGIRNRYRFCDTPPPKYGARFCQGKAIETEFCGKIFWEVSSKNEAWHNRIQNSICDSAVLAATKPEVVADIGLQCRCGCRILLKHQPYRKILGANTQACPGRSFWLLQAQANFIIGLHLDQLQFPCPGQYFRVRDGNSLNADLLIDVTYDKMQFTVKTLISSGQNLLLEFFSDELVASGDACIGGFLAHAAVLDKKYLKRNRTTTTVPFETNLTNVEEEWIFWKPAHLATALLLILIFIVSIFLALQFIIKYRKYRIAEDLDSLNDVSELMPDRSKFLSTSTIISEVISMIETTTKSAPKETLSNTEDHYHSIETLTGCKDESTLSSSTLKLNSTLESSSDKTITSIKSNCDKLLSASSILVYHKPEVKYAYPVKLQTIDYDGSEEKELKMENGNLKDNKSNSISKIYQNNDISYSEGKESSPESVISSPSILVSGKETKERRNREKLLQGPGSEFSLTNPDSELELDYYDYNVANASAVPGSYLGMDPAFLVWIPPIEDLHLDTEDLLLGSKRNSILALETEGAALTPSEYRRMKLSSFEDFGFELEQGTRTFEKLLPVQKLLEDSSIKVSMESVSGILEHKQYCVISNRRVRLGKDEESSEESNSSKSLLGSPINMLNNDENNKGKLCSTPNRILQKDLSKIKQNCNQKKIPNNQDEDITNMSCKYKELMECTQSITNIKDTVNIPMTELSGSPLKSFSQVRKLNSRDIDASLNVQNPDYGIETFCLKQGSFYDQNIKFVDDDDDEYID</sequence>
<keyword evidence="3" id="KW-0812">Transmembrane</keyword>
<keyword evidence="1" id="KW-1015">Disulfide bond</keyword>
<evidence type="ECO:0000313" key="5">
    <source>
        <dbReference type="Proteomes" id="UP000504631"/>
    </source>
</evidence>
<dbReference type="FunFam" id="2.20.100.10:FF:000001">
    <property type="entry name" value="semaphorin-5A isoform X1"/>
    <property type="match status" value="1"/>
</dbReference>
<keyword evidence="3" id="KW-1133">Transmembrane helix</keyword>
<dbReference type="SUPFAM" id="SSF82895">
    <property type="entry name" value="TSP-1 type 1 repeat"/>
    <property type="match status" value="1"/>
</dbReference>
<dbReference type="Pfam" id="PF00090">
    <property type="entry name" value="TSP_1"/>
    <property type="match status" value="1"/>
</dbReference>
<dbReference type="PANTHER" id="PTHR16311">
    <property type="entry name" value="THROMBOSPONDIN TYPE I DOMAIN-CONTAINING 1"/>
    <property type="match status" value="1"/>
</dbReference>
<keyword evidence="4" id="KW-0732">Signal</keyword>
<dbReference type="InterPro" id="IPR036383">
    <property type="entry name" value="TSP1_rpt_sf"/>
</dbReference>
<gene>
    <name evidence="6 7" type="primary">LOC117239110</name>
</gene>
<dbReference type="PANTHER" id="PTHR16311:SF3">
    <property type="entry name" value="THROMBOSPONDIN TYPE-1 DOMAIN-CONTAINING PROTEIN 1"/>
    <property type="match status" value="1"/>
</dbReference>
<dbReference type="CTD" id="40225"/>
<evidence type="ECO:0000256" key="3">
    <source>
        <dbReference type="SAM" id="Phobius"/>
    </source>
</evidence>
<evidence type="ECO:0000313" key="6">
    <source>
        <dbReference type="RefSeq" id="XP_033360313.1"/>
    </source>
</evidence>
<feature type="region of interest" description="Disordered" evidence="2">
    <location>
        <begin position="1012"/>
        <end position="1034"/>
    </location>
</feature>
<name>A0A6J3L3V2_9HYME</name>
<dbReference type="Gene3D" id="2.20.100.10">
    <property type="entry name" value="Thrombospondin type-1 (TSP1) repeat"/>
    <property type="match status" value="1"/>
</dbReference>
<dbReference type="PROSITE" id="PS50092">
    <property type="entry name" value="TSP1"/>
    <property type="match status" value="1"/>
</dbReference>
<evidence type="ECO:0000256" key="1">
    <source>
        <dbReference type="ARBA" id="ARBA00023157"/>
    </source>
</evidence>
<dbReference type="InterPro" id="IPR038877">
    <property type="entry name" value="THSD1"/>
</dbReference>
<dbReference type="InterPro" id="IPR035914">
    <property type="entry name" value="Sperma_CUB_dom_sf"/>
</dbReference>
<dbReference type="Gene3D" id="2.60.120.290">
    <property type="entry name" value="Spermadhesin, CUB domain"/>
    <property type="match status" value="1"/>
</dbReference>